<evidence type="ECO:0000256" key="4">
    <source>
        <dbReference type="ARBA" id="ARBA00022490"/>
    </source>
</evidence>
<evidence type="ECO:0000259" key="12">
    <source>
        <dbReference type="SMART" id="SM01166"/>
    </source>
</evidence>
<dbReference type="GO" id="GO:0005092">
    <property type="term" value="F:GDP-dissociation inhibitor activity"/>
    <property type="evidence" value="ECO:0007669"/>
    <property type="project" value="InterPro"/>
</dbReference>
<accession>A0AA35XEX9</accession>
<keyword evidence="7" id="KW-0009">Actin-binding</keyword>
<evidence type="ECO:0000256" key="6">
    <source>
        <dbReference type="ARBA" id="ARBA00022737"/>
    </source>
</evidence>
<reference evidence="13" key="1">
    <citation type="submission" date="2023-03" db="EMBL/GenBank/DDBJ databases">
        <authorList>
            <person name="Steffen K."/>
            <person name="Cardenas P."/>
        </authorList>
    </citation>
    <scope>NUCLEOTIDE SEQUENCE</scope>
</reference>
<feature type="repeat" description="WD" evidence="9">
    <location>
        <begin position="499"/>
        <end position="540"/>
    </location>
</feature>
<dbReference type="GO" id="GO:0005737">
    <property type="term" value="C:cytoplasm"/>
    <property type="evidence" value="ECO:0007669"/>
    <property type="project" value="UniProtKB-SubCell"/>
</dbReference>
<feature type="repeat" description="WD" evidence="9">
    <location>
        <begin position="456"/>
        <end position="498"/>
    </location>
</feature>
<dbReference type="SMART" id="SM01167">
    <property type="entry name" value="DUF1900"/>
    <property type="match status" value="2"/>
</dbReference>
<feature type="compositionally biased region" description="Basic and acidic residues" evidence="11">
    <location>
        <begin position="63"/>
        <end position="83"/>
    </location>
</feature>
<dbReference type="InterPro" id="IPR015943">
    <property type="entry name" value="WD40/YVTN_repeat-like_dom_sf"/>
</dbReference>
<evidence type="ECO:0000313" key="13">
    <source>
        <dbReference type="EMBL" id="CAI8048910.1"/>
    </source>
</evidence>
<dbReference type="InterPro" id="IPR036188">
    <property type="entry name" value="FAD/NAD-bd_sf"/>
</dbReference>
<evidence type="ECO:0000256" key="8">
    <source>
        <dbReference type="ARBA" id="ARBA00024838"/>
    </source>
</evidence>
<dbReference type="EMBL" id="CASHTH010003757">
    <property type="protein sequence ID" value="CAI8048910.1"/>
    <property type="molecule type" value="Genomic_DNA"/>
</dbReference>
<feature type="compositionally biased region" description="Polar residues" evidence="11">
    <location>
        <begin position="269"/>
        <end position="280"/>
    </location>
</feature>
<dbReference type="FunFam" id="2.130.10.10:FF:000076">
    <property type="entry name" value="Coronin"/>
    <property type="match status" value="1"/>
</dbReference>
<dbReference type="SMART" id="SM01166">
    <property type="entry name" value="DUF1899"/>
    <property type="match status" value="1"/>
</dbReference>
<keyword evidence="5 9" id="KW-0853">WD repeat</keyword>
<dbReference type="SUPFAM" id="SSF50978">
    <property type="entry name" value="WD40 repeat-like"/>
    <property type="match status" value="1"/>
</dbReference>
<dbReference type="GO" id="GO:0030036">
    <property type="term" value="P:actin cytoskeleton organization"/>
    <property type="evidence" value="ECO:0007669"/>
    <property type="project" value="UniProtKB-ARBA"/>
</dbReference>
<keyword evidence="6 10" id="KW-0677">Repeat</keyword>
<feature type="compositionally biased region" description="Acidic residues" evidence="11">
    <location>
        <begin position="771"/>
        <end position="791"/>
    </location>
</feature>
<name>A0AA35XEX9_GEOBA</name>
<feature type="region of interest" description="Disordered" evidence="11">
    <location>
        <begin position="121"/>
        <end position="186"/>
    </location>
</feature>
<comment type="function">
    <text evidence="8">F-actin regulator involved in anterograde Golgi to endosome transport: upon ubiquitination via 'Lys-33'-linked ubiquitin chains by the BCR(KLHL20) E3 ubiquitin ligase complex, interacts with EPS15 and localizes to the trans-Golgi network, where it promotes actin polymerization, thereby facilitating post-Golgi trafficking. May play a role in the maintenance of the Golgi apparatus morphology.</text>
</comment>
<dbReference type="InterPro" id="IPR001680">
    <property type="entry name" value="WD40_rpt"/>
</dbReference>
<feature type="domain" description="DUF1899" evidence="12">
    <location>
        <begin position="332"/>
        <end position="397"/>
    </location>
</feature>
<evidence type="ECO:0000256" key="11">
    <source>
        <dbReference type="SAM" id="MobiDB-lite"/>
    </source>
</evidence>
<organism evidence="13 14">
    <name type="scientific">Geodia barretti</name>
    <name type="common">Barrett's horny sponge</name>
    <dbReference type="NCBI Taxonomy" id="519541"/>
    <lineage>
        <taxon>Eukaryota</taxon>
        <taxon>Metazoa</taxon>
        <taxon>Porifera</taxon>
        <taxon>Demospongiae</taxon>
        <taxon>Heteroscleromorpha</taxon>
        <taxon>Tetractinellida</taxon>
        <taxon>Astrophorina</taxon>
        <taxon>Geodiidae</taxon>
        <taxon>Geodia</taxon>
    </lineage>
</organism>
<keyword evidence="4" id="KW-0963">Cytoplasm</keyword>
<dbReference type="InterPro" id="IPR015048">
    <property type="entry name" value="DUF1899"/>
</dbReference>
<dbReference type="Gene3D" id="3.50.50.60">
    <property type="entry name" value="FAD/NAD(P)-binding domain"/>
    <property type="match status" value="1"/>
</dbReference>
<evidence type="ECO:0000256" key="9">
    <source>
        <dbReference type="PROSITE-ProRule" id="PRU00221"/>
    </source>
</evidence>
<sequence length="791" mass="87090">MAHLPQDELPSEFDVVVDGTGLVQSILAAAHSRAGKSVLHLDRNSYYGELWGSLMHREMQQWMAEHRSRDPETTPPESRDPRPHPPPPYVPCEGESVLEIVRPHLPSSITNLVELIHTQGEESCGGEDVEGVTSEHDTEESAVGEGGSGDCEESAVGDVDLLSGRDGGSDHGEQLQSSLHRVQGSQRDIQLQTQLNLVAMKSESTLMFYEVQKSRHISHKSLSEFHSDLFPDTAGSEPALTADQWCQGQNGKVAKVSLDPKGQPKAASQPKSHSKQNGTKSPEIRPPSEGKSPTPVGKSPTPGGKPPTPDSRSVSEEESRSSSFSPTPKVLNIVRLSKFRHIQGGTLHRSTHIEKLPKLSVAVPGDSNGFQANRDFVAAALDIAGGQIGIFKLTHTGRQDTDEVLMFQNSANIMDFVFDPFNNHRLVVACDDARIRVWKVPEGGRGGTVKEPEFFLIGHQEKPNLLCFHPQASSLLATAGFDCHLFIWNLEERAISLRMDPLPQPLFAMSWSPDGKLLATIARDHVIRIYDPRNSTSPVNEGVGPEGSRGARIVWLNNTHLAVSGFNKTSSRTISLYVTSDLSRPLSSVSSTISPATLVPHYDPDTCLLFLSGKGDNSIIAYEYVEDKKPYLFDVAPFACGSPHQAVSYLPKDLCDVRRVEIARAVRLCKTTVEPIFFKVPRTRTEYFQDDVYPETRVTWEAALASQEWLSGKDGVQSSLSLRPHDMEPLSEAPKAAPAPKKYQSYNPDFKTDEEKKEELMSVMIEKMGDQDEDPLPQEAMDGCDSDEWSD</sequence>
<dbReference type="PRINTS" id="PR00891">
    <property type="entry name" value="RABGDIREP"/>
</dbReference>
<comment type="similarity">
    <text evidence="2">Belongs to the Rab GDI family.</text>
</comment>
<comment type="similarity">
    <text evidence="3 10">Belongs to the WD repeat coronin family.</text>
</comment>
<dbReference type="Pfam" id="PF00996">
    <property type="entry name" value="GDI"/>
    <property type="match status" value="1"/>
</dbReference>
<dbReference type="SMART" id="SM00320">
    <property type="entry name" value="WD40"/>
    <property type="match status" value="3"/>
</dbReference>
<dbReference type="PROSITE" id="PS50082">
    <property type="entry name" value="WD_REPEATS_2"/>
    <property type="match status" value="2"/>
</dbReference>
<dbReference type="PANTHER" id="PTHR10856:SF20">
    <property type="entry name" value="CORONIN-7"/>
    <property type="match status" value="1"/>
</dbReference>
<dbReference type="Gene3D" id="2.130.10.10">
    <property type="entry name" value="YVTN repeat-like/Quinoprotein amine dehydrogenase"/>
    <property type="match status" value="1"/>
</dbReference>
<evidence type="ECO:0000256" key="1">
    <source>
        <dbReference type="ARBA" id="ARBA00004496"/>
    </source>
</evidence>
<evidence type="ECO:0000313" key="14">
    <source>
        <dbReference type="Proteomes" id="UP001174909"/>
    </source>
</evidence>
<dbReference type="Proteomes" id="UP001174909">
    <property type="component" value="Unassembled WGS sequence"/>
</dbReference>
<proteinExistence type="inferred from homology"/>
<dbReference type="GO" id="GO:0003779">
    <property type="term" value="F:actin binding"/>
    <property type="evidence" value="ECO:0007669"/>
    <property type="project" value="UniProtKB-KW"/>
</dbReference>
<dbReference type="GO" id="GO:0007264">
    <property type="term" value="P:small GTPase-mediated signal transduction"/>
    <property type="evidence" value="ECO:0007669"/>
    <property type="project" value="InterPro"/>
</dbReference>
<keyword evidence="14" id="KW-1185">Reference proteome</keyword>
<feature type="compositionally biased region" description="Low complexity" evidence="11">
    <location>
        <begin position="733"/>
        <end position="742"/>
    </location>
</feature>
<feature type="compositionally biased region" description="Polar residues" evidence="11">
    <location>
        <begin position="174"/>
        <end position="186"/>
    </location>
</feature>
<evidence type="ECO:0000256" key="2">
    <source>
        <dbReference type="ARBA" id="ARBA00005593"/>
    </source>
</evidence>
<dbReference type="PROSITE" id="PS00678">
    <property type="entry name" value="WD_REPEATS_1"/>
    <property type="match status" value="1"/>
</dbReference>
<feature type="region of interest" description="Disordered" evidence="11">
    <location>
        <begin position="255"/>
        <end position="326"/>
    </location>
</feature>
<dbReference type="InterPro" id="IPR036322">
    <property type="entry name" value="WD40_repeat_dom_sf"/>
</dbReference>
<comment type="subcellular location">
    <subcellularLocation>
        <location evidence="1">Cytoplasm</location>
    </subcellularLocation>
</comment>
<gene>
    <name evidence="13" type="ORF">GBAR_LOCUS26951</name>
</gene>
<dbReference type="Pfam" id="PF00400">
    <property type="entry name" value="WD40"/>
    <property type="match status" value="2"/>
</dbReference>
<dbReference type="AlphaFoldDB" id="A0AA35XEX9"/>
<evidence type="ECO:0000256" key="5">
    <source>
        <dbReference type="ARBA" id="ARBA00022574"/>
    </source>
</evidence>
<evidence type="ECO:0000256" key="3">
    <source>
        <dbReference type="ARBA" id="ARBA00009482"/>
    </source>
</evidence>
<dbReference type="InterPro" id="IPR019775">
    <property type="entry name" value="WD40_repeat_CS"/>
</dbReference>
<dbReference type="InterPro" id="IPR018203">
    <property type="entry name" value="GDP_dissociation_inhibitor"/>
</dbReference>
<dbReference type="PANTHER" id="PTHR10856">
    <property type="entry name" value="CORONIN"/>
    <property type="match status" value="1"/>
</dbReference>
<feature type="compositionally biased region" description="Low complexity" evidence="11">
    <location>
        <begin position="291"/>
        <end position="302"/>
    </location>
</feature>
<comment type="caution">
    <text evidence="13">The sequence shown here is derived from an EMBL/GenBank/DDBJ whole genome shotgun (WGS) entry which is preliminary data.</text>
</comment>
<protein>
    <recommendedName>
        <fullName evidence="10">Coronin</fullName>
    </recommendedName>
</protein>
<feature type="region of interest" description="Disordered" evidence="11">
    <location>
        <begin position="63"/>
        <end position="93"/>
    </location>
</feature>
<dbReference type="Pfam" id="PF16300">
    <property type="entry name" value="WD40_4"/>
    <property type="match status" value="2"/>
</dbReference>
<dbReference type="Pfam" id="PF08953">
    <property type="entry name" value="DUF1899"/>
    <property type="match status" value="1"/>
</dbReference>
<evidence type="ECO:0000256" key="7">
    <source>
        <dbReference type="ARBA" id="ARBA00023203"/>
    </source>
</evidence>
<dbReference type="InterPro" id="IPR015505">
    <property type="entry name" value="Coronin"/>
</dbReference>
<feature type="compositionally biased region" description="Basic and acidic residues" evidence="11">
    <location>
        <begin position="750"/>
        <end position="760"/>
    </location>
</feature>
<dbReference type="SUPFAM" id="SSF51905">
    <property type="entry name" value="FAD/NAD(P)-binding domain"/>
    <property type="match status" value="1"/>
</dbReference>
<evidence type="ECO:0000256" key="10">
    <source>
        <dbReference type="RuleBase" id="RU280818"/>
    </source>
</evidence>
<feature type="region of interest" description="Disordered" evidence="11">
    <location>
        <begin position="716"/>
        <end position="791"/>
    </location>
</feature>